<dbReference type="EMBL" id="GU474868">
    <property type="protein sequence ID" value="ADI17529.1"/>
    <property type="molecule type" value="Genomic_DNA"/>
</dbReference>
<dbReference type="Gene3D" id="2.60.120.620">
    <property type="entry name" value="q2cbj1_9rhob like domain"/>
    <property type="match status" value="1"/>
</dbReference>
<dbReference type="InterPro" id="IPR012668">
    <property type="entry name" value="CHP02466"/>
</dbReference>
<dbReference type="NCBIfam" id="TIGR02466">
    <property type="entry name" value="TIGR02466 family protein"/>
    <property type="match status" value="1"/>
</dbReference>
<accession>E0XSY8</accession>
<organism evidence="1">
    <name type="scientific">uncultured alpha proteobacterium HF0130_06E21</name>
    <dbReference type="NCBI Taxonomy" id="710808"/>
    <lineage>
        <taxon>Bacteria</taxon>
        <taxon>Pseudomonadati</taxon>
        <taxon>Pseudomonadota</taxon>
        <taxon>Alphaproteobacteria</taxon>
        <taxon>environmental samples</taxon>
    </lineage>
</organism>
<evidence type="ECO:0008006" key="2">
    <source>
        <dbReference type="Google" id="ProtNLM"/>
    </source>
</evidence>
<sequence>MFVSSQMMPLFAVPVWAQVLEPDVAESLNENLLEQVEILGRDVPDKEDGWQTRNDLHTLDEFGQMVEIIGAASKRVLEMLKVAPAPFEITGSWMNIKPRGVGHPLHSHQNNYLSGVYYVKAPEGADSISFHDTRTERRIILPRLLEETPLTARTMHIPVKTGILIMFPSWLQHTVKENPSEETRVSLAFNIMFSDFTKTMSIPEWDWLDTAAGDAD</sequence>
<evidence type="ECO:0000313" key="1">
    <source>
        <dbReference type="EMBL" id="ADI17529.1"/>
    </source>
</evidence>
<dbReference type="SUPFAM" id="SSF51197">
    <property type="entry name" value="Clavaminate synthase-like"/>
    <property type="match status" value="1"/>
</dbReference>
<dbReference type="AlphaFoldDB" id="E0XSY8"/>
<dbReference type="Pfam" id="PF13759">
    <property type="entry name" value="2OG-FeII_Oxy_5"/>
    <property type="match status" value="1"/>
</dbReference>
<protein>
    <recommendedName>
        <fullName evidence="2">2OG-Fe(II) oxygenase</fullName>
    </recommendedName>
</protein>
<name>E0XSY8_9PROT</name>
<reference evidence="1" key="1">
    <citation type="journal article" date="2011" name="Environ. Microbiol.">
        <title>Time-series analyses of Monterey Bay coastal microbial picoplankton using a 'genome proxy' microarray.</title>
        <authorList>
            <person name="Rich V.I."/>
            <person name="Pham V.D."/>
            <person name="Eppley J."/>
            <person name="Shi Y."/>
            <person name="DeLong E.F."/>
        </authorList>
    </citation>
    <scope>NUCLEOTIDE SEQUENCE</scope>
</reference>
<proteinExistence type="predicted"/>